<comment type="similarity">
    <text evidence="1">Belongs to the EamA transporter family.</text>
</comment>
<feature type="transmembrane region" description="Helical" evidence="2">
    <location>
        <begin position="290"/>
        <end position="307"/>
    </location>
</feature>
<keyword evidence="2" id="KW-0472">Membrane</keyword>
<evidence type="ECO:0000313" key="4">
    <source>
        <dbReference type="EMBL" id="MFC5053286.1"/>
    </source>
</evidence>
<gene>
    <name evidence="4" type="ORF">ACFPFM_05880</name>
</gene>
<feature type="transmembrane region" description="Helical" evidence="2">
    <location>
        <begin position="149"/>
        <end position="170"/>
    </location>
</feature>
<feature type="transmembrane region" description="Helical" evidence="2">
    <location>
        <begin position="45"/>
        <end position="64"/>
    </location>
</feature>
<feature type="transmembrane region" description="Helical" evidence="2">
    <location>
        <begin position="70"/>
        <end position="91"/>
    </location>
</feature>
<protein>
    <submittedName>
        <fullName evidence="4">EamA family transporter</fullName>
    </submittedName>
</protein>
<dbReference type="Proteomes" id="UP001595833">
    <property type="component" value="Unassembled WGS sequence"/>
</dbReference>
<dbReference type="RefSeq" id="WP_344038391.1">
    <property type="nucleotide sequence ID" value="NZ_BAAAKE010000011.1"/>
</dbReference>
<feature type="transmembrane region" description="Helical" evidence="2">
    <location>
        <begin position="204"/>
        <end position="224"/>
    </location>
</feature>
<feature type="transmembrane region" description="Helical" evidence="2">
    <location>
        <begin position="265"/>
        <end position="284"/>
    </location>
</feature>
<accession>A0ABV9XT41</accession>
<feature type="transmembrane region" description="Helical" evidence="2">
    <location>
        <begin position="230"/>
        <end position="253"/>
    </location>
</feature>
<reference evidence="5" key="1">
    <citation type="journal article" date="2019" name="Int. J. Syst. Evol. Microbiol.">
        <title>The Global Catalogue of Microorganisms (GCM) 10K type strain sequencing project: providing services to taxonomists for standard genome sequencing and annotation.</title>
        <authorList>
            <consortium name="The Broad Institute Genomics Platform"/>
            <consortium name="The Broad Institute Genome Sequencing Center for Infectious Disease"/>
            <person name="Wu L."/>
            <person name="Ma J."/>
        </authorList>
    </citation>
    <scope>NUCLEOTIDE SEQUENCE [LARGE SCALE GENOMIC DNA]</scope>
    <source>
        <strain evidence="5">KCTC 12848</strain>
    </source>
</reference>
<evidence type="ECO:0000256" key="1">
    <source>
        <dbReference type="ARBA" id="ARBA00007362"/>
    </source>
</evidence>
<feature type="transmembrane region" description="Helical" evidence="2">
    <location>
        <begin position="127"/>
        <end position="144"/>
    </location>
</feature>
<dbReference type="EMBL" id="JBHSJB010000006">
    <property type="protein sequence ID" value="MFC5053286.1"/>
    <property type="molecule type" value="Genomic_DNA"/>
</dbReference>
<dbReference type="InterPro" id="IPR000620">
    <property type="entry name" value="EamA_dom"/>
</dbReference>
<dbReference type="Pfam" id="PF00892">
    <property type="entry name" value="EamA"/>
    <property type="match status" value="2"/>
</dbReference>
<feature type="domain" description="EamA" evidence="3">
    <location>
        <begin position="43"/>
        <end position="142"/>
    </location>
</feature>
<feature type="domain" description="EamA" evidence="3">
    <location>
        <begin position="173"/>
        <end position="305"/>
    </location>
</feature>
<evidence type="ECO:0000313" key="5">
    <source>
        <dbReference type="Proteomes" id="UP001595833"/>
    </source>
</evidence>
<dbReference type="InterPro" id="IPR037185">
    <property type="entry name" value="EmrE-like"/>
</dbReference>
<evidence type="ECO:0000259" key="3">
    <source>
        <dbReference type="Pfam" id="PF00892"/>
    </source>
</evidence>
<keyword evidence="2" id="KW-1133">Transmembrane helix</keyword>
<keyword evidence="5" id="KW-1185">Reference proteome</keyword>
<dbReference type="SUPFAM" id="SSF103481">
    <property type="entry name" value="Multidrug resistance efflux transporter EmrE"/>
    <property type="match status" value="1"/>
</dbReference>
<feature type="transmembrane region" description="Helical" evidence="2">
    <location>
        <begin position="103"/>
        <end position="121"/>
    </location>
</feature>
<comment type="caution">
    <text evidence="4">The sequence shown here is derived from an EMBL/GenBank/DDBJ whole genome shotgun (WGS) entry which is preliminary data.</text>
</comment>
<organism evidence="4 5">
    <name type="scientific">Saccharothrix xinjiangensis</name>
    <dbReference type="NCBI Taxonomy" id="204798"/>
    <lineage>
        <taxon>Bacteria</taxon>
        <taxon>Bacillati</taxon>
        <taxon>Actinomycetota</taxon>
        <taxon>Actinomycetes</taxon>
        <taxon>Pseudonocardiales</taxon>
        <taxon>Pseudonocardiaceae</taxon>
        <taxon>Saccharothrix</taxon>
    </lineage>
</organism>
<feature type="transmembrane region" description="Helical" evidence="2">
    <location>
        <begin position="176"/>
        <end position="197"/>
    </location>
</feature>
<evidence type="ECO:0000256" key="2">
    <source>
        <dbReference type="SAM" id="Phobius"/>
    </source>
</evidence>
<name>A0ABV9XT41_9PSEU</name>
<keyword evidence="2" id="KW-0812">Transmembrane</keyword>
<proteinExistence type="inferred from homology"/>
<sequence length="309" mass="31114">MVFTTGTCSAVPRPFAPTYPVFPRTEIPLSTLAVRARPRFTTGPLPILAACLLWGTTGTASSFAPASAPAAAVGAAGLVLGGLLLFLTARGARSVLRTADRRLLLLGAVTVAGYVLAFYPAVERTGVAVATTVALATAPIVLGVRTRPLLTSTAVAGCAALVLGGGGAHVDLVGVALALVAGLSYAAYSVVCAHLIGLGHPSRAVVGTVFGGASLLTAPLLWWLGTGWLATPAGLGVTAHLALFTTFLAYLLFGLGLRHTSAATATTLTLAEPAVAAVLGVVVLHERLPLASWCGLAVLTLALTALTRP</sequence>